<name>A0A6P0HM67_9ACTN</name>
<dbReference type="Proteomes" id="UP000468687">
    <property type="component" value="Unassembled WGS sequence"/>
</dbReference>
<feature type="transmembrane region" description="Helical" evidence="9">
    <location>
        <begin position="218"/>
        <end position="238"/>
    </location>
</feature>
<evidence type="ECO:0000256" key="3">
    <source>
        <dbReference type="ARBA" id="ARBA00022475"/>
    </source>
</evidence>
<evidence type="ECO:0000256" key="7">
    <source>
        <dbReference type="ARBA" id="ARBA00023136"/>
    </source>
</evidence>
<dbReference type="GO" id="GO:0005886">
    <property type="term" value="C:plasma membrane"/>
    <property type="evidence" value="ECO:0007669"/>
    <property type="project" value="UniProtKB-SubCell"/>
</dbReference>
<feature type="transmembrane region" description="Helical" evidence="9">
    <location>
        <begin position="62"/>
        <end position="80"/>
    </location>
</feature>
<gene>
    <name evidence="10" type="ORF">G3T38_15675</name>
</gene>
<dbReference type="InterPro" id="IPR052157">
    <property type="entry name" value="BCAA_transport_permease"/>
</dbReference>
<feature type="transmembrane region" description="Helical" evidence="9">
    <location>
        <begin position="245"/>
        <end position="265"/>
    </location>
</feature>
<protein>
    <submittedName>
        <fullName evidence="10">Branched-chain amino acid ABC transporter permease</fullName>
    </submittedName>
</protein>
<proteinExistence type="inferred from homology"/>
<keyword evidence="3" id="KW-1003">Cell membrane</keyword>
<dbReference type="GO" id="GO:0006865">
    <property type="term" value="P:amino acid transport"/>
    <property type="evidence" value="ECO:0007669"/>
    <property type="project" value="UniProtKB-KW"/>
</dbReference>
<dbReference type="GO" id="GO:0022857">
    <property type="term" value="F:transmembrane transporter activity"/>
    <property type="evidence" value="ECO:0007669"/>
    <property type="project" value="InterPro"/>
</dbReference>
<evidence type="ECO:0000256" key="8">
    <source>
        <dbReference type="ARBA" id="ARBA00037998"/>
    </source>
</evidence>
<keyword evidence="2" id="KW-0813">Transport</keyword>
<dbReference type="PANTHER" id="PTHR11795">
    <property type="entry name" value="BRANCHED-CHAIN AMINO ACID TRANSPORT SYSTEM PERMEASE PROTEIN LIVH"/>
    <property type="match status" value="1"/>
</dbReference>
<organism evidence="10 11">
    <name type="scientific">Nocardioides zeae</name>
    <dbReference type="NCBI Taxonomy" id="1457234"/>
    <lineage>
        <taxon>Bacteria</taxon>
        <taxon>Bacillati</taxon>
        <taxon>Actinomycetota</taxon>
        <taxon>Actinomycetes</taxon>
        <taxon>Propionibacteriales</taxon>
        <taxon>Nocardioidaceae</taxon>
        <taxon>Nocardioides</taxon>
    </lineage>
</organism>
<dbReference type="AlphaFoldDB" id="A0A6P0HM67"/>
<dbReference type="RefSeq" id="WP_163773253.1">
    <property type="nucleotide sequence ID" value="NZ_JAAGXA010000011.1"/>
</dbReference>
<keyword evidence="7 9" id="KW-0472">Membrane</keyword>
<evidence type="ECO:0000313" key="10">
    <source>
        <dbReference type="EMBL" id="NEN79713.1"/>
    </source>
</evidence>
<evidence type="ECO:0000256" key="6">
    <source>
        <dbReference type="ARBA" id="ARBA00022989"/>
    </source>
</evidence>
<feature type="transmembrane region" description="Helical" evidence="9">
    <location>
        <begin position="194"/>
        <end position="212"/>
    </location>
</feature>
<evidence type="ECO:0000256" key="5">
    <source>
        <dbReference type="ARBA" id="ARBA00022970"/>
    </source>
</evidence>
<dbReference type="EMBL" id="JAAGXA010000011">
    <property type="protein sequence ID" value="NEN79713.1"/>
    <property type="molecule type" value="Genomic_DNA"/>
</dbReference>
<feature type="transmembrane region" description="Helical" evidence="9">
    <location>
        <begin position="92"/>
        <end position="115"/>
    </location>
</feature>
<keyword evidence="4 9" id="KW-0812">Transmembrane</keyword>
<evidence type="ECO:0000256" key="1">
    <source>
        <dbReference type="ARBA" id="ARBA00004651"/>
    </source>
</evidence>
<dbReference type="Pfam" id="PF02653">
    <property type="entry name" value="BPD_transp_2"/>
    <property type="match status" value="1"/>
</dbReference>
<sequence length="298" mass="31218">MEFELFLTRLVQGINNGAIYAFLALALVCTYRGSKALNLAQGELAMICTFVSWSLAANGVPLPLAILGGVVVGGLSGAAIERTLIRPLGRDAHYSVLLVCVGLFLAINALAGFIWGGDPQSFPAVVPDAPDDFVPVMGVRLRYQQLVILVVLLVLVAALYAVFRYTRFGLSMRAAASNPDSASLVGVRVNRVNAWGWVLAGAVGALLGPLIAPSTTLSTSMFFTFIIYACAAATVGGFDSPIGAVIGGLFIGVTENLVASYVGFIGDSLKLTVALVILLVVLMVKPSGLLGTREVERV</sequence>
<feature type="transmembrane region" description="Helical" evidence="9">
    <location>
        <begin position="6"/>
        <end position="29"/>
    </location>
</feature>
<evidence type="ECO:0000313" key="11">
    <source>
        <dbReference type="Proteomes" id="UP000468687"/>
    </source>
</evidence>
<feature type="transmembrane region" description="Helical" evidence="9">
    <location>
        <begin position="143"/>
        <end position="163"/>
    </location>
</feature>
<dbReference type="PANTHER" id="PTHR11795:SF451">
    <property type="entry name" value="ABC TRANSPORTER PERMEASE PROTEIN"/>
    <property type="match status" value="1"/>
</dbReference>
<feature type="transmembrane region" description="Helical" evidence="9">
    <location>
        <begin position="36"/>
        <end position="56"/>
    </location>
</feature>
<evidence type="ECO:0000256" key="9">
    <source>
        <dbReference type="SAM" id="Phobius"/>
    </source>
</evidence>
<keyword evidence="6 9" id="KW-1133">Transmembrane helix</keyword>
<evidence type="ECO:0000256" key="2">
    <source>
        <dbReference type="ARBA" id="ARBA00022448"/>
    </source>
</evidence>
<dbReference type="InterPro" id="IPR001851">
    <property type="entry name" value="ABC_transp_permease"/>
</dbReference>
<comment type="subcellular location">
    <subcellularLocation>
        <location evidence="1">Cell membrane</location>
        <topology evidence="1">Multi-pass membrane protein</topology>
    </subcellularLocation>
</comment>
<keyword evidence="5" id="KW-0029">Amino-acid transport</keyword>
<comment type="similarity">
    <text evidence="8">Belongs to the binding-protein-dependent transport system permease family. LivHM subfamily.</text>
</comment>
<reference evidence="10 11" key="1">
    <citation type="journal article" date="2014" name="Int. J. Syst. Evol. Microbiol.">
        <title>Nocardioides zeae sp. nov., isolated from the stem of Zea mays.</title>
        <authorList>
            <person name="Glaeser S.P."/>
            <person name="McInroy J.A."/>
            <person name="Busse H.J."/>
            <person name="Kampfer P."/>
        </authorList>
    </citation>
    <scope>NUCLEOTIDE SEQUENCE [LARGE SCALE GENOMIC DNA]</scope>
    <source>
        <strain evidence="10 11">JCM 30728</strain>
    </source>
</reference>
<feature type="transmembrane region" description="Helical" evidence="9">
    <location>
        <begin position="271"/>
        <end position="292"/>
    </location>
</feature>
<accession>A0A6P0HM67</accession>
<keyword evidence="11" id="KW-1185">Reference proteome</keyword>
<comment type="caution">
    <text evidence="10">The sequence shown here is derived from an EMBL/GenBank/DDBJ whole genome shotgun (WGS) entry which is preliminary data.</text>
</comment>
<evidence type="ECO:0000256" key="4">
    <source>
        <dbReference type="ARBA" id="ARBA00022692"/>
    </source>
</evidence>
<dbReference type="CDD" id="cd06582">
    <property type="entry name" value="TM_PBP1_LivH_like"/>
    <property type="match status" value="1"/>
</dbReference>